<evidence type="ECO:0000259" key="1">
    <source>
        <dbReference type="Pfam" id="PF01609"/>
    </source>
</evidence>
<name>A0A977L4Y4_9CYAN</name>
<protein>
    <submittedName>
        <fullName evidence="2">Transposase</fullName>
    </submittedName>
</protein>
<dbReference type="InterPro" id="IPR012337">
    <property type="entry name" value="RNaseH-like_sf"/>
</dbReference>
<sequence length="324" mass="38659">MLYLLSEPKYISCLRLSEIMGGLSHDSINRFLLREEYSPEDLFEEVKKELILEGGTLSVDDSVVDKFYRDPSKTELVGYFWSGKHKKPVKGINLITLYYTDMEGKSYPVNYRIYDKKEEKTKNDYFLEMLEEVEKWGIKADWVTGDGWYSSNDNLKYLKNKEQGFQFGIANNRLVSLEKGQITQVQKMKIPESGLTVYLKEFGWVKVFHQSFRNEARYYITYLPDLEELKQLKRCEFKQLHDRHWQIEVFHRVIKQVCNIERFYVRDSQAIRNHFFCAIRAFVHLQTQKTHDLIDNLYQLSRELFIPVIRQFILDNYTQPSPNC</sequence>
<dbReference type="GO" id="GO:0004803">
    <property type="term" value="F:transposase activity"/>
    <property type="evidence" value="ECO:0007669"/>
    <property type="project" value="InterPro"/>
</dbReference>
<dbReference type="Pfam" id="PF01609">
    <property type="entry name" value="DDE_Tnp_1"/>
    <property type="match status" value="1"/>
</dbReference>
<dbReference type="GO" id="GO:0003677">
    <property type="term" value="F:DNA binding"/>
    <property type="evidence" value="ECO:0007669"/>
    <property type="project" value="InterPro"/>
</dbReference>
<dbReference type="InterPro" id="IPR002559">
    <property type="entry name" value="Transposase_11"/>
</dbReference>
<feature type="domain" description="Transposase IS4-like" evidence="1">
    <location>
        <begin position="79"/>
        <end position="278"/>
    </location>
</feature>
<proteinExistence type="predicted"/>
<evidence type="ECO:0000313" key="2">
    <source>
        <dbReference type="EMBL" id="UXE64595.1"/>
    </source>
</evidence>
<dbReference type="EMBL" id="CP073041">
    <property type="protein sequence ID" value="UXE64595.1"/>
    <property type="molecule type" value="Genomic_DNA"/>
</dbReference>
<organism evidence="2">
    <name type="scientific">Woronichinia naegeliana WA131</name>
    <dbReference type="NCBI Taxonomy" id="2824559"/>
    <lineage>
        <taxon>Bacteria</taxon>
        <taxon>Bacillati</taxon>
        <taxon>Cyanobacteriota</taxon>
        <taxon>Cyanophyceae</taxon>
        <taxon>Synechococcales</taxon>
        <taxon>Coelosphaeriaceae</taxon>
        <taxon>Woronichinia</taxon>
    </lineage>
</organism>
<gene>
    <name evidence="2" type="ORF">KA717_08300</name>
</gene>
<dbReference type="AlphaFoldDB" id="A0A977L4Y4"/>
<dbReference type="SUPFAM" id="SSF53098">
    <property type="entry name" value="Ribonuclease H-like"/>
    <property type="match status" value="1"/>
</dbReference>
<dbReference type="Proteomes" id="UP001065613">
    <property type="component" value="Chromosome"/>
</dbReference>
<accession>A0A977L4Y4</accession>
<dbReference type="GO" id="GO:0006313">
    <property type="term" value="P:DNA transposition"/>
    <property type="evidence" value="ECO:0007669"/>
    <property type="project" value="InterPro"/>
</dbReference>
<dbReference type="KEGG" id="wna:KA717_08300"/>
<reference evidence="2" key="1">
    <citation type="submission" date="2021-04" db="EMBL/GenBank/DDBJ databases">
        <title>Genome sequence of Woronichinia naegeliana from Washington state freshwater lake bloom.</title>
        <authorList>
            <person name="Dreher T.W."/>
        </authorList>
    </citation>
    <scope>NUCLEOTIDE SEQUENCE</scope>
    <source>
        <strain evidence="2">WA131</strain>
    </source>
</reference>